<dbReference type="RefSeq" id="WP_197003823.1">
    <property type="nucleotide sequence ID" value="NZ_BONS01000016.1"/>
</dbReference>
<organism evidence="1 2">
    <name type="scientific">Longispora fulva</name>
    <dbReference type="NCBI Taxonomy" id="619741"/>
    <lineage>
        <taxon>Bacteria</taxon>
        <taxon>Bacillati</taxon>
        <taxon>Actinomycetota</taxon>
        <taxon>Actinomycetes</taxon>
        <taxon>Micromonosporales</taxon>
        <taxon>Micromonosporaceae</taxon>
        <taxon>Longispora</taxon>
    </lineage>
</organism>
<evidence type="ECO:0000313" key="1">
    <source>
        <dbReference type="EMBL" id="MBG6136906.1"/>
    </source>
</evidence>
<proteinExistence type="predicted"/>
<dbReference type="Proteomes" id="UP000622552">
    <property type="component" value="Unassembled WGS sequence"/>
</dbReference>
<evidence type="ECO:0000313" key="2">
    <source>
        <dbReference type="Proteomes" id="UP000622552"/>
    </source>
</evidence>
<reference evidence="1" key="1">
    <citation type="submission" date="2020-11" db="EMBL/GenBank/DDBJ databases">
        <title>Sequencing the genomes of 1000 actinobacteria strains.</title>
        <authorList>
            <person name="Klenk H.-P."/>
        </authorList>
    </citation>
    <scope>NUCLEOTIDE SEQUENCE</scope>
    <source>
        <strain evidence="1">DSM 45356</strain>
    </source>
</reference>
<keyword evidence="2" id="KW-1185">Reference proteome</keyword>
<comment type="caution">
    <text evidence="1">The sequence shown here is derived from an EMBL/GenBank/DDBJ whole genome shotgun (WGS) entry which is preliminary data.</text>
</comment>
<sequence length="107" mass="11214">MIAQFTSVVAALWRQFARGENARLRETGVVHAVAPVRLLGDLVVPGARCHTGVAGGELGAIAATTDPVTCRTCLDILRARGELEGVHGELQLTLFDLDTAPATDAGH</sequence>
<accession>A0A8J7GTG8</accession>
<dbReference type="AlphaFoldDB" id="A0A8J7GTG8"/>
<gene>
    <name evidence="1" type="ORF">IW245_003100</name>
</gene>
<name>A0A8J7GTG8_9ACTN</name>
<protein>
    <submittedName>
        <fullName evidence="1">Uncharacterized protein</fullName>
    </submittedName>
</protein>
<dbReference type="EMBL" id="JADOUF010000001">
    <property type="protein sequence ID" value="MBG6136906.1"/>
    <property type="molecule type" value="Genomic_DNA"/>
</dbReference>